<feature type="transmembrane region" description="Helical" evidence="5">
    <location>
        <begin position="120"/>
        <end position="137"/>
    </location>
</feature>
<dbReference type="RefSeq" id="WP_041977983.1">
    <property type="nucleotide sequence ID" value="NZ_CBXV010000008.1"/>
</dbReference>
<reference evidence="8 9" key="2">
    <citation type="submission" date="2015-01" db="EMBL/GenBank/DDBJ databases">
        <title>Complete genome sequence of Pyrinomonas methylaliphatogenes type strain K22T.</title>
        <authorList>
            <person name="Lee K.C.Y."/>
            <person name="Power J.F."/>
            <person name="Dunfield P.F."/>
            <person name="Morgan X.C."/>
            <person name="Huttenhower C."/>
            <person name="Stott M.B."/>
        </authorList>
    </citation>
    <scope>NUCLEOTIDE SEQUENCE [LARGE SCALE GENOMIC DNA]</scope>
    <source>
        <strain evidence="8 9">K22</strain>
    </source>
</reference>
<evidence type="ECO:0000259" key="7">
    <source>
        <dbReference type="Pfam" id="PF13180"/>
    </source>
</evidence>
<evidence type="ECO:0000313" key="9">
    <source>
        <dbReference type="Proteomes" id="UP000031518"/>
    </source>
</evidence>
<dbReference type="GO" id="GO:0016020">
    <property type="term" value="C:membrane"/>
    <property type="evidence" value="ECO:0007669"/>
    <property type="project" value="UniProtKB-SubCell"/>
</dbReference>
<feature type="transmembrane region" description="Helical" evidence="5">
    <location>
        <begin position="294"/>
        <end position="310"/>
    </location>
</feature>
<evidence type="ECO:0000256" key="4">
    <source>
        <dbReference type="ARBA" id="ARBA00023136"/>
    </source>
</evidence>
<keyword evidence="2 5" id="KW-0812">Transmembrane</keyword>
<dbReference type="Pfam" id="PF13180">
    <property type="entry name" value="PDZ_2"/>
    <property type="match status" value="1"/>
</dbReference>
<feature type="transmembrane region" description="Helical" evidence="5">
    <location>
        <begin position="65"/>
        <end position="84"/>
    </location>
</feature>
<dbReference type="Pfam" id="PF04932">
    <property type="entry name" value="Wzy_C"/>
    <property type="match status" value="1"/>
</dbReference>
<dbReference type="InterPro" id="IPR051533">
    <property type="entry name" value="WaaL-like"/>
</dbReference>
<keyword evidence="3 5" id="KW-1133">Transmembrane helix</keyword>
<keyword evidence="9" id="KW-1185">Reference proteome</keyword>
<protein>
    <submittedName>
        <fullName evidence="8">Lipid A core-O-antigen ligase-like enyme</fullName>
    </submittedName>
</protein>
<dbReference type="Gene3D" id="2.30.42.10">
    <property type="match status" value="1"/>
</dbReference>
<feature type="transmembrane region" description="Helical" evidence="5">
    <location>
        <begin position="20"/>
        <end position="53"/>
    </location>
</feature>
<evidence type="ECO:0000256" key="5">
    <source>
        <dbReference type="SAM" id="Phobius"/>
    </source>
</evidence>
<feature type="domain" description="O-antigen ligase-related" evidence="6">
    <location>
        <begin position="279"/>
        <end position="421"/>
    </location>
</feature>
<feature type="transmembrane region" description="Helical" evidence="5">
    <location>
        <begin position="317"/>
        <end position="335"/>
    </location>
</feature>
<evidence type="ECO:0000256" key="3">
    <source>
        <dbReference type="ARBA" id="ARBA00022989"/>
    </source>
</evidence>
<evidence type="ECO:0000259" key="6">
    <source>
        <dbReference type="Pfam" id="PF04932"/>
    </source>
</evidence>
<dbReference type="GO" id="GO:0016874">
    <property type="term" value="F:ligase activity"/>
    <property type="evidence" value="ECO:0007669"/>
    <property type="project" value="UniProtKB-KW"/>
</dbReference>
<gene>
    <name evidence="8" type="ORF">PYK22_02633</name>
</gene>
<evidence type="ECO:0000256" key="1">
    <source>
        <dbReference type="ARBA" id="ARBA00004141"/>
    </source>
</evidence>
<keyword evidence="8" id="KW-0436">Ligase</keyword>
<dbReference type="PANTHER" id="PTHR37422:SF13">
    <property type="entry name" value="LIPOPOLYSACCHARIDE BIOSYNTHESIS PROTEIN PA4999-RELATED"/>
    <property type="match status" value="1"/>
</dbReference>
<evidence type="ECO:0000313" key="8">
    <source>
        <dbReference type="EMBL" id="CDM66601.1"/>
    </source>
</evidence>
<dbReference type="STRING" id="454194.PYK22_02633"/>
<feature type="transmembrane region" description="Helical" evidence="5">
    <location>
        <begin position="271"/>
        <end position="288"/>
    </location>
</feature>
<dbReference type="InterPro" id="IPR001478">
    <property type="entry name" value="PDZ"/>
</dbReference>
<organism evidence="8 9">
    <name type="scientific">Pyrinomonas methylaliphatogenes</name>
    <dbReference type="NCBI Taxonomy" id="454194"/>
    <lineage>
        <taxon>Bacteria</taxon>
        <taxon>Pseudomonadati</taxon>
        <taxon>Acidobacteriota</taxon>
        <taxon>Blastocatellia</taxon>
        <taxon>Blastocatellales</taxon>
        <taxon>Pyrinomonadaceae</taxon>
        <taxon>Pyrinomonas</taxon>
    </lineage>
</organism>
<sequence length="497" mass="54929">MLHSLSEVTEQGGGRLRRLILFSLFALAFCAPHSIAATQLFWAVGLLLWAALLCTKRGRAELARTPLDYALLGFFALTIISSLFSYEPEVSIGKLRGASLFTIAYLVAQNARTLSAVRKLAFVLIASCMINVGYTFIERAIGRGVKIYALAANSPLRAAKVQEGDTLLEVDGHKIKSAQDLESALSTPSAQPAQVKVYRYEWVGTLDVPRALLNGTSAEERLGIVRWGRGRDWRASGFYGHYATYAEVLQLIASLALGLLVAAWQGGVRQRAVLSLTVALVGLLGALFLTVTRASWLAFLLSGFVIVAVGTMSRRAVLAMVVAALLVAPFGISFLQQKRNVGFFDRRDGSIQWRETVYREGLHLLISRPRHLLVGIGMDSIKRHWREWGMFDQGRLPIGHMHSTPLQLALERGIPTLVVWLILLALYARMLWRMLRERDLSDWRDRGIVLGALGGLVGFFASGLVHYNLGDSEVAMVFYFIMGLTLAIERETVRDGI</sequence>
<dbReference type="Proteomes" id="UP000031518">
    <property type="component" value="Unassembled WGS sequence"/>
</dbReference>
<dbReference type="AlphaFoldDB" id="A0A0B6WZW5"/>
<feature type="transmembrane region" description="Helical" evidence="5">
    <location>
        <begin position="242"/>
        <end position="264"/>
    </location>
</feature>
<name>A0A0B6WZW5_9BACT</name>
<dbReference type="InterPro" id="IPR007016">
    <property type="entry name" value="O-antigen_ligase-rel_domated"/>
</dbReference>
<comment type="subcellular location">
    <subcellularLocation>
        <location evidence="1">Membrane</location>
        <topology evidence="1">Multi-pass membrane protein</topology>
    </subcellularLocation>
</comment>
<keyword evidence="4 5" id="KW-0472">Membrane</keyword>
<evidence type="ECO:0000256" key="2">
    <source>
        <dbReference type="ARBA" id="ARBA00022692"/>
    </source>
</evidence>
<dbReference type="PANTHER" id="PTHR37422">
    <property type="entry name" value="TEICHURONIC ACID BIOSYNTHESIS PROTEIN TUAE"/>
    <property type="match status" value="1"/>
</dbReference>
<dbReference type="SUPFAM" id="SSF50156">
    <property type="entry name" value="PDZ domain-like"/>
    <property type="match status" value="1"/>
</dbReference>
<reference evidence="8 9" key="1">
    <citation type="submission" date="2013-12" db="EMBL/GenBank/DDBJ databases">
        <authorList>
            <person name="Stott M."/>
        </authorList>
    </citation>
    <scope>NUCLEOTIDE SEQUENCE [LARGE SCALE GENOMIC DNA]</scope>
    <source>
        <strain evidence="8 9">K22</strain>
    </source>
</reference>
<feature type="transmembrane region" description="Helical" evidence="5">
    <location>
        <begin position="447"/>
        <end position="467"/>
    </location>
</feature>
<dbReference type="InterPro" id="IPR036034">
    <property type="entry name" value="PDZ_sf"/>
</dbReference>
<dbReference type="EMBL" id="CBXV010000008">
    <property type="protein sequence ID" value="CDM66601.1"/>
    <property type="molecule type" value="Genomic_DNA"/>
</dbReference>
<feature type="domain" description="PDZ" evidence="7">
    <location>
        <begin position="143"/>
        <end position="207"/>
    </location>
</feature>
<dbReference type="OrthoDB" id="128170at2"/>
<accession>A0A0B6WZW5</accession>
<proteinExistence type="predicted"/>